<accession>A0A4Y9ZQ30</accession>
<dbReference type="Pfam" id="PF00026">
    <property type="entry name" value="Asp"/>
    <property type="match status" value="1"/>
</dbReference>
<evidence type="ECO:0000259" key="4">
    <source>
        <dbReference type="PROSITE" id="PS51767"/>
    </source>
</evidence>
<comment type="caution">
    <text evidence="5">The sequence shown here is derived from an EMBL/GenBank/DDBJ whole genome shotgun (WGS) entry which is preliminary data.</text>
</comment>
<dbReference type="GO" id="GO:0006508">
    <property type="term" value="P:proteolysis"/>
    <property type="evidence" value="ECO:0007669"/>
    <property type="project" value="InterPro"/>
</dbReference>
<dbReference type="AlphaFoldDB" id="A0A4Y9ZQ30"/>
<evidence type="ECO:0000256" key="1">
    <source>
        <dbReference type="ARBA" id="ARBA00007447"/>
    </source>
</evidence>
<reference evidence="5 6" key="1">
    <citation type="submission" date="2019-02" db="EMBL/GenBank/DDBJ databases">
        <title>Genome sequencing of the rare red list fungi Hericium alpestre (H. flagellum).</title>
        <authorList>
            <person name="Buettner E."/>
            <person name="Kellner H."/>
        </authorList>
    </citation>
    <scope>NUCLEOTIDE SEQUENCE [LARGE SCALE GENOMIC DNA]</scope>
    <source>
        <strain evidence="5 6">DSM 108284</strain>
    </source>
</reference>
<comment type="similarity">
    <text evidence="1">Belongs to the peptidase A1 family.</text>
</comment>
<keyword evidence="3" id="KW-0732">Signal</keyword>
<evidence type="ECO:0000313" key="5">
    <source>
        <dbReference type="EMBL" id="TFY75598.1"/>
    </source>
</evidence>
<evidence type="ECO:0000256" key="3">
    <source>
        <dbReference type="SAM" id="SignalP"/>
    </source>
</evidence>
<dbReference type="PANTHER" id="PTHR47966">
    <property type="entry name" value="BETA-SITE APP-CLEAVING ENZYME, ISOFORM A-RELATED"/>
    <property type="match status" value="1"/>
</dbReference>
<dbReference type="EMBL" id="SFCI01001509">
    <property type="protein sequence ID" value="TFY75598.1"/>
    <property type="molecule type" value="Genomic_DNA"/>
</dbReference>
<feature type="disulfide bond" evidence="2">
    <location>
        <begin position="171"/>
        <end position="206"/>
    </location>
</feature>
<protein>
    <recommendedName>
        <fullName evidence="4">Peptidase A1 domain-containing protein</fullName>
    </recommendedName>
</protein>
<dbReference type="CDD" id="cd05471">
    <property type="entry name" value="pepsin_like"/>
    <property type="match status" value="1"/>
</dbReference>
<keyword evidence="2" id="KW-1015">Disulfide bond</keyword>
<dbReference type="OrthoDB" id="771136at2759"/>
<dbReference type="PROSITE" id="PS51767">
    <property type="entry name" value="PEPTIDASE_A1"/>
    <property type="match status" value="1"/>
</dbReference>
<proteinExistence type="inferred from homology"/>
<evidence type="ECO:0000313" key="6">
    <source>
        <dbReference type="Proteomes" id="UP000298061"/>
    </source>
</evidence>
<dbReference type="PANTHER" id="PTHR47966:SF75">
    <property type="entry name" value="ENDOPEPTIDASE (CTSD), PUTATIVE (AFU_ORTHOLOGUE AFUA_4G07040)-RELATED"/>
    <property type="match status" value="1"/>
</dbReference>
<feature type="signal peptide" evidence="3">
    <location>
        <begin position="1"/>
        <end position="27"/>
    </location>
</feature>
<name>A0A4Y9ZQ30_9AGAM</name>
<dbReference type="InterPro" id="IPR021109">
    <property type="entry name" value="Peptidase_aspartic_dom_sf"/>
</dbReference>
<dbReference type="InterPro" id="IPR033121">
    <property type="entry name" value="PEPTIDASE_A1"/>
</dbReference>
<dbReference type="STRING" id="135208.A0A4Y9ZQ30"/>
<dbReference type="GO" id="GO:0004190">
    <property type="term" value="F:aspartic-type endopeptidase activity"/>
    <property type="evidence" value="ECO:0007669"/>
    <property type="project" value="InterPro"/>
</dbReference>
<gene>
    <name evidence="5" type="ORF">EWM64_g8414</name>
</gene>
<evidence type="ECO:0000256" key="2">
    <source>
        <dbReference type="PIRSR" id="PIRSR601461-2"/>
    </source>
</evidence>
<dbReference type="InterPro" id="IPR034164">
    <property type="entry name" value="Pepsin-like_dom"/>
</dbReference>
<organism evidence="5 6">
    <name type="scientific">Hericium alpestre</name>
    <dbReference type="NCBI Taxonomy" id="135208"/>
    <lineage>
        <taxon>Eukaryota</taxon>
        <taxon>Fungi</taxon>
        <taxon>Dikarya</taxon>
        <taxon>Basidiomycota</taxon>
        <taxon>Agaricomycotina</taxon>
        <taxon>Agaricomycetes</taxon>
        <taxon>Russulales</taxon>
        <taxon>Hericiaceae</taxon>
        <taxon>Hericium</taxon>
    </lineage>
</organism>
<sequence length="245" mass="26382">MQSNNRFLNVILNAIIIALSISRDVRAVPTGSFEANPKKIDKPTHTGGVTLVEGLKDWNLIPKSMIGIQLGRSANGADGTGQITLGGSDTSKYKTGPGNLETLSNQDTSGLGLWAMNIADVNVDGKTVSSNRQTILDTGNTQILVSNGDAQLFHNYPGTFKTPDGIFGVPCDHTKIPPMSFKIGSVEFQINPVDIIGMKIGNRGLCYSLIQDTPRARWSLGTPFMKSVYQIFDSDANKITLAKLK</sequence>
<feature type="chain" id="PRO_5021265985" description="Peptidase A1 domain-containing protein" evidence="3">
    <location>
        <begin position="28"/>
        <end position="245"/>
    </location>
</feature>
<keyword evidence="6" id="KW-1185">Reference proteome</keyword>
<dbReference type="SUPFAM" id="SSF50630">
    <property type="entry name" value="Acid proteases"/>
    <property type="match status" value="1"/>
</dbReference>
<dbReference type="InterPro" id="IPR001461">
    <property type="entry name" value="Aspartic_peptidase_A1"/>
</dbReference>
<dbReference type="Proteomes" id="UP000298061">
    <property type="component" value="Unassembled WGS sequence"/>
</dbReference>
<feature type="domain" description="Peptidase A1" evidence="4">
    <location>
        <begin position="1"/>
        <end position="242"/>
    </location>
</feature>
<dbReference type="PRINTS" id="PR00792">
    <property type="entry name" value="PEPSIN"/>
</dbReference>
<dbReference type="Gene3D" id="2.40.70.10">
    <property type="entry name" value="Acid Proteases"/>
    <property type="match status" value="2"/>
</dbReference>